<feature type="non-terminal residue" evidence="3">
    <location>
        <position position="1"/>
    </location>
</feature>
<feature type="domain" description="CFA20" evidence="2">
    <location>
        <begin position="375"/>
        <end position="492"/>
    </location>
</feature>
<feature type="region of interest" description="Disordered" evidence="1">
    <location>
        <begin position="321"/>
        <end position="379"/>
    </location>
</feature>
<dbReference type="PANTHER" id="PTHR12458">
    <property type="entry name" value="ORF PROTEIN"/>
    <property type="match status" value="1"/>
</dbReference>
<accession>A0A8X7XIZ9</accession>
<comment type="caution">
    <text evidence="3">The sequence shown here is derived from an EMBL/GenBank/DDBJ whole genome shotgun (WGS) entry which is preliminary data.</text>
</comment>
<organism evidence="3 4">
    <name type="scientific">Polypterus senegalus</name>
    <name type="common">Senegal bichir</name>
    <dbReference type="NCBI Taxonomy" id="55291"/>
    <lineage>
        <taxon>Eukaryota</taxon>
        <taxon>Metazoa</taxon>
        <taxon>Chordata</taxon>
        <taxon>Craniata</taxon>
        <taxon>Vertebrata</taxon>
        <taxon>Euteleostomi</taxon>
        <taxon>Actinopterygii</taxon>
        <taxon>Polypteriformes</taxon>
        <taxon>Polypteridae</taxon>
        <taxon>Polypterus</taxon>
    </lineage>
</organism>
<evidence type="ECO:0000313" key="4">
    <source>
        <dbReference type="Proteomes" id="UP000886611"/>
    </source>
</evidence>
<feature type="region of interest" description="Disordered" evidence="1">
    <location>
        <begin position="221"/>
        <end position="309"/>
    </location>
</feature>
<feature type="compositionally biased region" description="Polar residues" evidence="1">
    <location>
        <begin position="171"/>
        <end position="186"/>
    </location>
</feature>
<dbReference type="Pfam" id="PF26093">
    <property type="entry name" value="HTH_TGH"/>
    <property type="match status" value="1"/>
</dbReference>
<evidence type="ECO:0000259" key="2">
    <source>
        <dbReference type="Pfam" id="PF05018"/>
    </source>
</evidence>
<gene>
    <name evidence="3" type="primary">Gpatch1_1</name>
    <name evidence="3" type="ORF">GTO96_0022902</name>
</gene>
<sequence length="492" mass="56396">MTEWERGREREEFVRAAMLYKPSNSTLASRFTQGKHEDDSENVYVVPDHEDDLNDKEAAVKMKMFGQLTRDAFEWHPDKLLCKRFNIPDPYPSSSIVGLTKVKKDKYSVFNFLNVMENTKPHLKQSQSDLSTNQKPDKASIPLKSNRQSRWDVPGKENDKKDSLSEFITFARSQSLSERQGSQPDSSEPAIIPKEQTAPTLDDLEEKRPSMDLFKAIFANSSDDESSSEGDGDDEDNQQGQNKSSLIKDPTSLIECQEPSKNKTKETFSNQEECQPTKSSDTSENLATQEEFGPRLPPVVPYGTVSLSSGSVFPETIKRKYKEKQNKHKPKMDHKQKRYKKKKKHRKHKHKSKSKKKIIEGCTSSSDSTESSGSDTGASSSVLSTEELLKSTTYITCPTDPKKGLGIKLPFLVMIIKNLKKYFTFEVQVVDDKDMRRRFRASNFQSTTRIKTFSCTLPLRLDEGWNYIQFNLPDFTWQTFRTKYIETHRVQV</sequence>
<feature type="compositionally biased region" description="Low complexity" evidence="1">
    <location>
        <begin position="363"/>
        <end position="379"/>
    </location>
</feature>
<feature type="compositionally biased region" description="Basic residues" evidence="1">
    <location>
        <begin position="321"/>
        <end position="356"/>
    </location>
</feature>
<feature type="non-terminal residue" evidence="3">
    <location>
        <position position="492"/>
    </location>
</feature>
<feature type="compositionally biased region" description="Polar residues" evidence="1">
    <location>
        <begin position="267"/>
        <end position="288"/>
    </location>
</feature>
<proteinExistence type="predicted"/>
<feature type="compositionally biased region" description="Polar residues" evidence="1">
    <location>
        <begin position="124"/>
        <end position="134"/>
    </location>
</feature>
<evidence type="ECO:0000313" key="3">
    <source>
        <dbReference type="EMBL" id="KAG2470000.1"/>
    </source>
</evidence>
<dbReference type="EMBL" id="JAATIS010000147">
    <property type="protein sequence ID" value="KAG2470000.1"/>
    <property type="molecule type" value="Genomic_DNA"/>
</dbReference>
<keyword evidence="4" id="KW-1185">Reference proteome</keyword>
<feature type="compositionally biased region" description="Basic and acidic residues" evidence="1">
    <location>
        <begin position="149"/>
        <end position="164"/>
    </location>
</feature>
<dbReference type="Pfam" id="PF05018">
    <property type="entry name" value="CFA20_dom"/>
    <property type="match status" value="1"/>
</dbReference>
<feature type="compositionally biased region" description="Acidic residues" evidence="1">
    <location>
        <begin position="222"/>
        <end position="237"/>
    </location>
</feature>
<evidence type="ECO:0000256" key="1">
    <source>
        <dbReference type="SAM" id="MobiDB-lite"/>
    </source>
</evidence>
<dbReference type="AlphaFoldDB" id="A0A8X7XIZ9"/>
<protein>
    <submittedName>
        <fullName evidence="3">GPTC1 protein</fullName>
    </submittedName>
</protein>
<dbReference type="InterPro" id="IPR007714">
    <property type="entry name" value="CFA20_dom"/>
</dbReference>
<reference evidence="3 4" key="1">
    <citation type="journal article" date="2021" name="Cell">
        <title>Tracing the genetic footprints of vertebrate landing in non-teleost ray-finned fishes.</title>
        <authorList>
            <person name="Bi X."/>
            <person name="Wang K."/>
            <person name="Yang L."/>
            <person name="Pan H."/>
            <person name="Jiang H."/>
            <person name="Wei Q."/>
            <person name="Fang M."/>
            <person name="Yu H."/>
            <person name="Zhu C."/>
            <person name="Cai Y."/>
            <person name="He Y."/>
            <person name="Gan X."/>
            <person name="Zeng H."/>
            <person name="Yu D."/>
            <person name="Zhu Y."/>
            <person name="Jiang H."/>
            <person name="Qiu Q."/>
            <person name="Yang H."/>
            <person name="Zhang Y.E."/>
            <person name="Wang W."/>
            <person name="Zhu M."/>
            <person name="He S."/>
            <person name="Zhang G."/>
        </authorList>
    </citation>
    <scope>NUCLEOTIDE SEQUENCE [LARGE SCALE GENOMIC DNA]</scope>
    <source>
        <strain evidence="3">Bchr_013</strain>
    </source>
</reference>
<dbReference type="Proteomes" id="UP000886611">
    <property type="component" value="Unassembled WGS sequence"/>
</dbReference>
<name>A0A8X7XIZ9_POLSE</name>
<dbReference type="InterPro" id="IPR040441">
    <property type="entry name" value="CFA20/CFAP20DC"/>
</dbReference>
<feature type="region of interest" description="Disordered" evidence="1">
    <location>
        <begin position="121"/>
        <end position="205"/>
    </location>
</feature>